<feature type="compositionally biased region" description="Pro residues" evidence="1">
    <location>
        <begin position="8"/>
        <end position="19"/>
    </location>
</feature>
<evidence type="ECO:0000256" key="1">
    <source>
        <dbReference type="SAM" id="MobiDB-lite"/>
    </source>
</evidence>
<feature type="region of interest" description="Disordered" evidence="1">
    <location>
        <begin position="1"/>
        <end position="72"/>
    </location>
</feature>
<evidence type="ECO:0000313" key="2">
    <source>
        <dbReference type="EMBL" id="KAH7057192.1"/>
    </source>
</evidence>
<reference evidence="2 3" key="1">
    <citation type="journal article" date="2021" name="Nat. Commun.">
        <title>Genetic determinants of endophytism in the Arabidopsis root mycobiome.</title>
        <authorList>
            <person name="Mesny F."/>
            <person name="Miyauchi S."/>
            <person name="Thiergart T."/>
            <person name="Pickel B."/>
            <person name="Atanasova L."/>
            <person name="Karlsson M."/>
            <person name="Huettel B."/>
            <person name="Barry K.W."/>
            <person name="Haridas S."/>
            <person name="Chen C."/>
            <person name="Bauer D."/>
            <person name="Andreopoulos W."/>
            <person name="Pangilinan J."/>
            <person name="LaButti K."/>
            <person name="Riley R."/>
            <person name="Lipzen A."/>
            <person name="Clum A."/>
            <person name="Drula E."/>
            <person name="Henrissat B."/>
            <person name="Kohler A."/>
            <person name="Grigoriev I.V."/>
            <person name="Martin F.M."/>
            <person name="Hacquard S."/>
        </authorList>
    </citation>
    <scope>NUCLEOTIDE SEQUENCE [LARGE SCALE GENOMIC DNA]</scope>
    <source>
        <strain evidence="2 3">MPI-SDFR-AT-0080</strain>
    </source>
</reference>
<keyword evidence="3" id="KW-1185">Reference proteome</keyword>
<feature type="compositionally biased region" description="Basic residues" evidence="1">
    <location>
        <begin position="232"/>
        <end position="241"/>
    </location>
</feature>
<accession>A0ABQ8GIU1</accession>
<dbReference type="Proteomes" id="UP000774617">
    <property type="component" value="Unassembled WGS sequence"/>
</dbReference>
<feature type="region of interest" description="Disordered" evidence="1">
    <location>
        <begin position="101"/>
        <end position="128"/>
    </location>
</feature>
<comment type="caution">
    <text evidence="2">The sequence shown here is derived from an EMBL/GenBank/DDBJ whole genome shotgun (WGS) entry which is preliminary data.</text>
</comment>
<sequence length="444" mass="46611">MGFAEYQFPPPPPPPPPPIIVDVGENTPFTNNAGSEKPMPRQIPADTAADLGEASNSTAPPAKPGRPGRVAVMDVPKSSFTSTKLQVPPRVQLEPWVGSWPEEHTKAPAPPPVACVPSPPPPPPPLPAIDTGLLAGTTSKPKREKRTCLNKADIPLPPPPGLGSIPTVGGGPGRQFLSEAQDIWGHAIEFKEGNAIEFKKPSTGISPSPPPIPPLGGPVPVMTSFYPPGMKPHKTGKKSTKPKLSAPLPPRTFSSMLPGATINPWTGGPPQDVQHSNFHLQRYSNTQNNNTDSHDSIPWFFYPPGPQITHPIPPLTPFPGLTSAAPPPPPTPPLPPSPAPTSSTLPQPLPNRDLYASHPIPTSPQIPQAPQGYHHGHETSYPQQPAAAATTAAAASAAASGNETTAANPRAHVHVSHRRRVRACTATSATPASAAFQYCGERGE</sequence>
<proteinExistence type="predicted"/>
<feature type="region of interest" description="Disordered" evidence="1">
    <location>
        <begin position="310"/>
        <end position="430"/>
    </location>
</feature>
<feature type="compositionally biased region" description="Low complexity" evidence="1">
    <location>
        <begin position="386"/>
        <end position="410"/>
    </location>
</feature>
<organism evidence="2 3">
    <name type="scientific">Macrophomina phaseolina</name>
    <dbReference type="NCBI Taxonomy" id="35725"/>
    <lineage>
        <taxon>Eukaryota</taxon>
        <taxon>Fungi</taxon>
        <taxon>Dikarya</taxon>
        <taxon>Ascomycota</taxon>
        <taxon>Pezizomycotina</taxon>
        <taxon>Dothideomycetes</taxon>
        <taxon>Dothideomycetes incertae sedis</taxon>
        <taxon>Botryosphaeriales</taxon>
        <taxon>Botryosphaeriaceae</taxon>
        <taxon>Macrophomina</taxon>
    </lineage>
</organism>
<evidence type="ECO:0000313" key="3">
    <source>
        <dbReference type="Proteomes" id="UP000774617"/>
    </source>
</evidence>
<feature type="compositionally biased region" description="Pro residues" evidence="1">
    <location>
        <begin position="108"/>
        <end position="127"/>
    </location>
</feature>
<feature type="compositionally biased region" description="Pro residues" evidence="1">
    <location>
        <begin position="325"/>
        <end position="339"/>
    </location>
</feature>
<name>A0ABQ8GIU1_9PEZI</name>
<feature type="compositionally biased region" description="Basic residues" evidence="1">
    <location>
        <begin position="411"/>
        <end position="422"/>
    </location>
</feature>
<feature type="region of interest" description="Disordered" evidence="1">
    <location>
        <begin position="232"/>
        <end position="251"/>
    </location>
</feature>
<dbReference type="EMBL" id="JAGTJR010000007">
    <property type="protein sequence ID" value="KAH7057192.1"/>
    <property type="molecule type" value="Genomic_DNA"/>
</dbReference>
<protein>
    <submittedName>
        <fullName evidence="2">Uncharacterized protein</fullName>
    </submittedName>
</protein>
<gene>
    <name evidence="2" type="ORF">B0J12DRAFT_405503</name>
</gene>